<evidence type="ECO:0000313" key="2">
    <source>
        <dbReference type="EMBL" id="MBB5760280.1"/>
    </source>
</evidence>
<proteinExistence type="predicted"/>
<feature type="signal peptide" evidence="1">
    <location>
        <begin position="1"/>
        <end position="19"/>
    </location>
</feature>
<accession>A0A840ZSG4</accession>
<dbReference type="EMBL" id="JACHOP010000041">
    <property type="protein sequence ID" value="MBB5760280.1"/>
    <property type="molecule type" value="Genomic_DNA"/>
</dbReference>
<evidence type="ECO:0000313" key="3">
    <source>
        <dbReference type="Proteomes" id="UP000583454"/>
    </source>
</evidence>
<reference evidence="2 3" key="1">
    <citation type="submission" date="2020-08" db="EMBL/GenBank/DDBJ databases">
        <title>Genomic Encyclopedia of Type Strains, Phase IV (KMG-IV): sequencing the most valuable type-strain genomes for metagenomic binning, comparative biology and taxonomic classification.</title>
        <authorList>
            <person name="Goeker M."/>
        </authorList>
    </citation>
    <scope>NUCLEOTIDE SEQUENCE [LARGE SCALE GENOMIC DNA]</scope>
    <source>
        <strain evidence="2 3">DSM 2163</strain>
    </source>
</reference>
<dbReference type="RefSeq" id="WP_183574083.1">
    <property type="nucleotide sequence ID" value="NZ_JACHOP010000041.1"/>
</dbReference>
<sequence length="269" mass="30841">MRAILSIGKLLATVSCFFAAFQNTAVGRQSDSGSGGGDSVHRRCAPPNYGYTQEMTRLNNIILSHKFIDITIPGARFKVPYGYVTAHPGPTAVDCRNYWDNFRFSFWWPDKSSTDHTGDENFFNKPNKNSPKSSPARSIVHVSRIEYVDINQKNPKLVLPRQQMANIERYMSHLKLSDHEIYGLREYKSEIPGYQFIYYETPTSLRNDFDMVLKCRSKTAEWKCQGSAYLPTEKLTFDIDFLDELLPDAVKILSHCRDALKSWSLSDRD</sequence>
<keyword evidence="3" id="KW-1185">Reference proteome</keyword>
<gene>
    <name evidence="2" type="ORF">HNR00_005029</name>
</gene>
<protein>
    <submittedName>
        <fullName evidence="2">Uncharacterized protein</fullName>
    </submittedName>
</protein>
<dbReference type="Proteomes" id="UP000583454">
    <property type="component" value="Unassembled WGS sequence"/>
</dbReference>
<comment type="caution">
    <text evidence="2">The sequence shown here is derived from an EMBL/GenBank/DDBJ whole genome shotgun (WGS) entry which is preliminary data.</text>
</comment>
<dbReference type="AlphaFoldDB" id="A0A840ZSG4"/>
<organism evidence="2 3">
    <name type="scientific">Methylorubrum rhodinum</name>
    <dbReference type="NCBI Taxonomy" id="29428"/>
    <lineage>
        <taxon>Bacteria</taxon>
        <taxon>Pseudomonadati</taxon>
        <taxon>Pseudomonadota</taxon>
        <taxon>Alphaproteobacteria</taxon>
        <taxon>Hyphomicrobiales</taxon>
        <taxon>Methylobacteriaceae</taxon>
        <taxon>Methylorubrum</taxon>
    </lineage>
</organism>
<feature type="chain" id="PRO_5032699492" evidence="1">
    <location>
        <begin position="20"/>
        <end position="269"/>
    </location>
</feature>
<keyword evidence="1" id="KW-0732">Signal</keyword>
<name>A0A840ZSG4_9HYPH</name>
<evidence type="ECO:0000256" key="1">
    <source>
        <dbReference type="SAM" id="SignalP"/>
    </source>
</evidence>